<feature type="transmembrane region" description="Helical" evidence="2">
    <location>
        <begin position="144"/>
        <end position="162"/>
    </location>
</feature>
<dbReference type="Proteomes" id="UP000325307">
    <property type="component" value="Unassembled WGS sequence"/>
</dbReference>
<feature type="compositionally biased region" description="Low complexity" evidence="1">
    <location>
        <begin position="19"/>
        <end position="34"/>
    </location>
</feature>
<accession>A0A5A7NVY3</accession>
<feature type="transmembrane region" description="Helical" evidence="2">
    <location>
        <begin position="80"/>
        <end position="101"/>
    </location>
</feature>
<reference evidence="4 5" key="1">
    <citation type="submission" date="2019-09" db="EMBL/GenBank/DDBJ databases">
        <title>Arthrobacter zafarii sp. nov., a moderately thermotolerant and halotolerant actinobacterium isolated from Cholistan desert soil of Pakistan.</title>
        <authorList>
            <person name="Amin A."/>
            <person name="Ahmed I."/>
            <person name="Khalid N."/>
            <person name="Schumann P."/>
            <person name="Busse H.J."/>
            <person name="Khan I.U."/>
            <person name="Li S."/>
            <person name="Li W.J."/>
        </authorList>
    </citation>
    <scope>NUCLEOTIDE SEQUENCE [LARGE SCALE GENOMIC DNA]</scope>
    <source>
        <strain evidence="4 5">NCCP-1664</strain>
    </source>
</reference>
<keyword evidence="2" id="KW-1133">Transmembrane helix</keyword>
<feature type="transmembrane region" description="Helical" evidence="2">
    <location>
        <begin position="317"/>
        <end position="338"/>
    </location>
</feature>
<feature type="transmembrane region" description="Helical" evidence="2">
    <location>
        <begin position="209"/>
        <end position="234"/>
    </location>
</feature>
<evidence type="ECO:0000256" key="1">
    <source>
        <dbReference type="SAM" id="MobiDB-lite"/>
    </source>
</evidence>
<feature type="transmembrane region" description="Helical" evidence="2">
    <location>
        <begin position="254"/>
        <end position="277"/>
    </location>
</feature>
<evidence type="ECO:0000259" key="3">
    <source>
        <dbReference type="Pfam" id="PF07786"/>
    </source>
</evidence>
<evidence type="ECO:0000313" key="4">
    <source>
        <dbReference type="EMBL" id="GER24421.1"/>
    </source>
</evidence>
<keyword evidence="2" id="KW-0472">Membrane</keyword>
<feature type="transmembrane region" description="Helical" evidence="2">
    <location>
        <begin position="121"/>
        <end position="138"/>
    </location>
</feature>
<comment type="caution">
    <text evidence="4">The sequence shown here is derived from an EMBL/GenBank/DDBJ whole genome shotgun (WGS) entry which is preliminary data.</text>
</comment>
<protein>
    <recommendedName>
        <fullName evidence="3">Heparan-alpha-glucosaminide N-acetyltransferase catalytic domain-containing protein</fullName>
    </recommendedName>
</protein>
<feature type="region of interest" description="Disordered" evidence="1">
    <location>
        <begin position="1"/>
        <end position="39"/>
    </location>
</feature>
<feature type="domain" description="Heparan-alpha-glucosaminide N-acetyltransferase catalytic" evidence="3">
    <location>
        <begin position="46"/>
        <end position="237"/>
    </location>
</feature>
<keyword evidence="2" id="KW-0812">Transmembrane</keyword>
<feature type="compositionally biased region" description="Pro residues" evidence="1">
    <location>
        <begin position="7"/>
        <end position="18"/>
    </location>
</feature>
<proteinExistence type="predicted"/>
<feature type="transmembrane region" description="Helical" evidence="2">
    <location>
        <begin position="376"/>
        <end position="394"/>
    </location>
</feature>
<feature type="transmembrane region" description="Helical" evidence="2">
    <location>
        <begin position="169"/>
        <end position="189"/>
    </location>
</feature>
<dbReference type="EMBL" id="BKDJ01000025">
    <property type="protein sequence ID" value="GER24421.1"/>
    <property type="molecule type" value="Genomic_DNA"/>
</dbReference>
<dbReference type="RefSeq" id="WP_172627421.1">
    <property type="nucleotide sequence ID" value="NZ_BKDJ01000025.1"/>
</dbReference>
<sequence>MDQPSENPAPAPGGPSPGPAAGTGFPDAPRSPAGAGAGAGQPGKARILAVDAARCLALIGMMGVHVLPEANPADEPSATWILFAGRASALFALLAGVSLAFGSGGRTLLRGQALKAARVGTAARALLVLAIGLLIGYTEPDVEIILAYYGVMFLLAVPLLGLGPRALAGLCAVFALAGPVLMLALQDVLPASPDGNPTLTSLLGDPWVTATQLLFTGGYPAVPWMAYMCAGLAIGRMDLGARLDLGARRTGKRLLGFGVLLAAGAWAVSGLATAWAWDLGWRQTARMLVHGRDARFEEDSWWWLAASTPYSDMPLELVHTIGTAMVALGVLLLAGRALRQVIEVLAPAGSMTLTLYSAHLLFLSVGLLGGSPFESFGLQVGAALLVGVLWHNLVGRGPLEAAVSAVSTRARARVGGGDTRRRAP</sequence>
<dbReference type="InterPro" id="IPR012429">
    <property type="entry name" value="HGSNAT_cat"/>
</dbReference>
<dbReference type="AlphaFoldDB" id="A0A5A7NVY3"/>
<name>A0A5A7NVY3_9MICC</name>
<gene>
    <name evidence="4" type="ORF">NCCP1664_29160</name>
</gene>
<evidence type="ECO:0000256" key="2">
    <source>
        <dbReference type="SAM" id="Phobius"/>
    </source>
</evidence>
<keyword evidence="5" id="KW-1185">Reference proteome</keyword>
<organism evidence="4 5">
    <name type="scientific">Zafaria cholistanensis</name>
    <dbReference type="NCBI Taxonomy" id="1682741"/>
    <lineage>
        <taxon>Bacteria</taxon>
        <taxon>Bacillati</taxon>
        <taxon>Actinomycetota</taxon>
        <taxon>Actinomycetes</taxon>
        <taxon>Micrococcales</taxon>
        <taxon>Micrococcaceae</taxon>
        <taxon>Zafaria</taxon>
    </lineage>
</organism>
<feature type="transmembrane region" description="Helical" evidence="2">
    <location>
        <begin position="350"/>
        <end position="370"/>
    </location>
</feature>
<dbReference type="Pfam" id="PF07786">
    <property type="entry name" value="HGSNAT_cat"/>
    <property type="match status" value="1"/>
</dbReference>
<evidence type="ECO:0000313" key="5">
    <source>
        <dbReference type="Proteomes" id="UP000325307"/>
    </source>
</evidence>